<reference evidence="1 2" key="1">
    <citation type="submission" date="2011-09" db="EMBL/GenBank/DDBJ databases">
        <title>The draft genome of Treponema saccharophilum DSM 2985.</title>
        <authorList>
            <consortium name="US DOE Joint Genome Institute (JGI-PGF)"/>
            <person name="Lucas S."/>
            <person name="Copeland A."/>
            <person name="Lapidus A."/>
            <person name="Glavina del Rio T."/>
            <person name="Dalin E."/>
            <person name="Tice H."/>
            <person name="Bruce D."/>
            <person name="Goodwin L."/>
            <person name="Pitluck S."/>
            <person name="Peters L."/>
            <person name="Kyrpides N."/>
            <person name="Mavromatis K."/>
            <person name="Ivanova N."/>
            <person name="Markowitz V."/>
            <person name="Cheng J.-F."/>
            <person name="Hugenholtz P."/>
            <person name="Woyke T."/>
            <person name="Wu D."/>
            <person name="Gronow S."/>
            <person name="Wellnitz S."/>
            <person name="Brambilla E."/>
            <person name="Klenk H.-P."/>
            <person name="Eisen J.A."/>
        </authorList>
    </citation>
    <scope>NUCLEOTIDE SEQUENCE [LARGE SCALE GENOMIC DNA]</scope>
    <source>
        <strain evidence="1 2">DSM 2985</strain>
    </source>
</reference>
<evidence type="ECO:0000313" key="2">
    <source>
        <dbReference type="Proteomes" id="UP000003571"/>
    </source>
</evidence>
<organism evidence="1 2">
    <name type="scientific">Treponema saccharophilum DSM 2985</name>
    <dbReference type="NCBI Taxonomy" id="907348"/>
    <lineage>
        <taxon>Bacteria</taxon>
        <taxon>Pseudomonadati</taxon>
        <taxon>Spirochaetota</taxon>
        <taxon>Spirochaetia</taxon>
        <taxon>Spirochaetales</taxon>
        <taxon>Treponemataceae</taxon>
        <taxon>Treponema</taxon>
    </lineage>
</organism>
<comment type="caution">
    <text evidence="1">The sequence shown here is derived from an EMBL/GenBank/DDBJ whole genome shotgun (WGS) entry which is preliminary data.</text>
</comment>
<dbReference type="InterPro" id="IPR053139">
    <property type="entry name" value="Surface_bspA-like"/>
</dbReference>
<dbReference type="PANTHER" id="PTHR45661">
    <property type="entry name" value="SURFACE ANTIGEN"/>
    <property type="match status" value="1"/>
</dbReference>
<evidence type="ECO:0008006" key="3">
    <source>
        <dbReference type="Google" id="ProtNLM"/>
    </source>
</evidence>
<sequence>MEINSEDVLKIENNEVVSCDKSAVNVVFPEDIARVRRQAFLECDKLESITINTACKSIGELAFSLCTALKSVELPEGLEQIGAQAFKNCTSLSSVKIPDGCKVKSRAFERCKALESVVIPNIENDLIAGYREIFDTSYIKHITIAEGVEKLPKRAFEGFYSLETLELGKDVAYIDDFAFCGLWREIKIELRTPHFAFENGMLYNKKTKKLIRCFSKNIVVPSFIKSIGEDAFFDVESVRSTAEQTFLPYVESVSFEQGCTVNALPKLWKELCLYFHRKMDKNEMTIKKIVETVNAQVVKQKLKDEKKSEVSKMGAKSVLEPVVAESGVVCEKWEDKDNQYIGVKCNRGGIELKLPNKSAVKRLEPLRELLGMIKSKDVLEVVAFAQKNKLALQGEKAERYAVVGKGGRFSDLGRNVASIVATKEFVAECDRKPGAFFVDGELPILNEIVIDAPKKAASALCNRFWFYAHNLKCVKCMDGELSQPDLFFKEGVLRACLNKDIESVVLDEGVERICADFFEDDSSNAIIRAIYRGPFENEQKGVFENCFNLKSVKLPQSLTEIDDRTFFGCHNLSNLEFAGTVAQWRAVEKGEDWHKWCNFAVVHCADGDAEL</sequence>
<keyword evidence="2" id="KW-1185">Reference proteome</keyword>
<dbReference type="AlphaFoldDB" id="H7EKG2"/>
<dbReference type="EMBL" id="AGRW01000045">
    <property type="protein sequence ID" value="EIC01867.1"/>
    <property type="molecule type" value="Genomic_DNA"/>
</dbReference>
<dbReference type="SUPFAM" id="SSF52058">
    <property type="entry name" value="L domain-like"/>
    <property type="match status" value="1"/>
</dbReference>
<name>H7EKG2_9SPIR</name>
<dbReference type="Proteomes" id="UP000003571">
    <property type="component" value="Unassembled WGS sequence"/>
</dbReference>
<evidence type="ECO:0000313" key="1">
    <source>
        <dbReference type="EMBL" id="EIC01867.1"/>
    </source>
</evidence>
<dbReference type="OrthoDB" id="361769at2"/>
<dbReference type="PATRIC" id="fig|907348.3.peg.1378"/>
<proteinExistence type="predicted"/>
<gene>
    <name evidence="1" type="ORF">TresaDRAFT_1619</name>
</gene>
<dbReference type="Pfam" id="PF13306">
    <property type="entry name" value="LRR_5"/>
    <property type="match status" value="4"/>
</dbReference>
<dbReference type="PANTHER" id="PTHR45661:SF3">
    <property type="entry name" value="IG-LIKE DOMAIN-CONTAINING PROTEIN"/>
    <property type="match status" value="1"/>
</dbReference>
<dbReference type="Gene3D" id="3.80.10.10">
    <property type="entry name" value="Ribonuclease Inhibitor"/>
    <property type="match status" value="3"/>
</dbReference>
<accession>H7EKG2</accession>
<dbReference type="InterPro" id="IPR032675">
    <property type="entry name" value="LRR_dom_sf"/>
</dbReference>
<protein>
    <recommendedName>
        <fullName evidence="3">Leucine-rich repeat domain-containing protein</fullName>
    </recommendedName>
</protein>
<dbReference type="InterPro" id="IPR026906">
    <property type="entry name" value="LRR_5"/>
</dbReference>
<dbReference type="STRING" id="907348.TresaDRAFT_1619"/>
<dbReference type="RefSeq" id="WP_002704084.1">
    <property type="nucleotide sequence ID" value="NZ_AGRW01000045.1"/>
</dbReference>
<dbReference type="eggNOG" id="COG3291">
    <property type="taxonomic scope" value="Bacteria"/>
</dbReference>